<dbReference type="PANTHER" id="PTHR46558:SF11">
    <property type="entry name" value="HTH-TYPE TRANSCRIPTIONAL REGULATOR XRE"/>
    <property type="match status" value="1"/>
</dbReference>
<dbReference type="InterPro" id="IPR010982">
    <property type="entry name" value="Lambda_DNA-bd_dom_sf"/>
</dbReference>
<dbReference type="EMBL" id="DVGA01000073">
    <property type="protein sequence ID" value="HIQ79050.1"/>
    <property type="molecule type" value="Genomic_DNA"/>
</dbReference>
<protein>
    <submittedName>
        <fullName evidence="3">Helix-turn-helix transcriptional regulator</fullName>
    </submittedName>
</protein>
<dbReference type="Gene3D" id="1.10.260.40">
    <property type="entry name" value="lambda repressor-like DNA-binding domains"/>
    <property type="match status" value="1"/>
</dbReference>
<sequence>MRINEIIREKRRKLGLTQEQAAERLGVTASAVNKWERGASLPDITLLPALARLLGVDLNTLLDFSEELTDAQIGEFVNSLDGTVRLEGYAAAFERAEEKIREYPSCEKLLISAAYYLDGAMYLYGAEEAGYREKLDSWYDRLAESRDGEIREAALVMVLSRCRKNGELDRVERIINSLPRAQIDRREQLALLYAAQGRADEARAIYQSRALEGISEAVTAMMHLMEDALKSGREEDAESIAAAIEGVSSAAGLPEWMWLSARIELAESAGRAAERAGLMERLKRSLDTPWEPEGSPIYNFLSGGGVNVLTGRLRELLEREEEKSGSAG</sequence>
<dbReference type="PROSITE" id="PS50943">
    <property type="entry name" value="HTH_CROC1"/>
    <property type="match status" value="1"/>
</dbReference>
<comment type="caution">
    <text evidence="3">The sequence shown here is derived from an EMBL/GenBank/DDBJ whole genome shotgun (WGS) entry which is preliminary data.</text>
</comment>
<evidence type="ECO:0000313" key="3">
    <source>
        <dbReference type="EMBL" id="HIQ79050.1"/>
    </source>
</evidence>
<dbReference type="PANTHER" id="PTHR46558">
    <property type="entry name" value="TRACRIPTIONAL REGULATORY PROTEIN-RELATED-RELATED"/>
    <property type="match status" value="1"/>
</dbReference>
<name>A0A9D0ZEG1_9FIRM</name>
<accession>A0A9D0ZEG1</accession>
<dbReference type="Pfam" id="PF01381">
    <property type="entry name" value="HTH_3"/>
    <property type="match status" value="1"/>
</dbReference>
<reference evidence="3" key="2">
    <citation type="journal article" date="2021" name="PeerJ">
        <title>Extensive microbial diversity within the chicken gut microbiome revealed by metagenomics and culture.</title>
        <authorList>
            <person name="Gilroy R."/>
            <person name="Ravi A."/>
            <person name="Getino M."/>
            <person name="Pursley I."/>
            <person name="Horton D.L."/>
            <person name="Alikhan N.F."/>
            <person name="Baker D."/>
            <person name="Gharbi K."/>
            <person name="Hall N."/>
            <person name="Watson M."/>
            <person name="Adriaenssens E.M."/>
            <person name="Foster-Nyarko E."/>
            <person name="Jarju S."/>
            <person name="Secka A."/>
            <person name="Antonio M."/>
            <person name="Oren A."/>
            <person name="Chaudhuri R.R."/>
            <person name="La Ragione R."/>
            <person name="Hildebrand F."/>
            <person name="Pallen M.J."/>
        </authorList>
    </citation>
    <scope>NUCLEOTIDE SEQUENCE</scope>
    <source>
        <strain evidence="3">ChiBcolR7-354</strain>
    </source>
</reference>
<feature type="domain" description="HTH cro/C1-type" evidence="2">
    <location>
        <begin position="7"/>
        <end position="61"/>
    </location>
</feature>
<keyword evidence="1" id="KW-0238">DNA-binding</keyword>
<dbReference type="CDD" id="cd00093">
    <property type="entry name" value="HTH_XRE"/>
    <property type="match status" value="1"/>
</dbReference>
<dbReference type="SMART" id="SM00530">
    <property type="entry name" value="HTH_XRE"/>
    <property type="match status" value="1"/>
</dbReference>
<dbReference type="AlphaFoldDB" id="A0A9D0ZEG1"/>
<proteinExistence type="predicted"/>
<evidence type="ECO:0000259" key="2">
    <source>
        <dbReference type="PROSITE" id="PS50943"/>
    </source>
</evidence>
<gene>
    <name evidence="3" type="ORF">IAB77_07315</name>
</gene>
<dbReference type="Proteomes" id="UP000824262">
    <property type="component" value="Unassembled WGS sequence"/>
</dbReference>
<dbReference type="GO" id="GO:0003677">
    <property type="term" value="F:DNA binding"/>
    <property type="evidence" value="ECO:0007669"/>
    <property type="project" value="UniProtKB-KW"/>
</dbReference>
<dbReference type="SUPFAM" id="SSF47413">
    <property type="entry name" value="lambda repressor-like DNA-binding domains"/>
    <property type="match status" value="1"/>
</dbReference>
<reference evidence="3" key="1">
    <citation type="submission" date="2020-10" db="EMBL/GenBank/DDBJ databases">
        <authorList>
            <person name="Gilroy R."/>
        </authorList>
    </citation>
    <scope>NUCLEOTIDE SEQUENCE</scope>
    <source>
        <strain evidence="3">ChiBcolR7-354</strain>
    </source>
</reference>
<evidence type="ECO:0000256" key="1">
    <source>
        <dbReference type="ARBA" id="ARBA00023125"/>
    </source>
</evidence>
<evidence type="ECO:0000313" key="4">
    <source>
        <dbReference type="Proteomes" id="UP000824262"/>
    </source>
</evidence>
<organism evidence="3 4">
    <name type="scientific">Candidatus Scatomorpha intestinavium</name>
    <dbReference type="NCBI Taxonomy" id="2840922"/>
    <lineage>
        <taxon>Bacteria</taxon>
        <taxon>Bacillati</taxon>
        <taxon>Bacillota</taxon>
        <taxon>Clostridia</taxon>
        <taxon>Eubacteriales</taxon>
        <taxon>Candidatus Scatomorpha</taxon>
    </lineage>
</organism>
<dbReference type="InterPro" id="IPR001387">
    <property type="entry name" value="Cro/C1-type_HTH"/>
</dbReference>